<dbReference type="GO" id="GO:0016747">
    <property type="term" value="F:acyltransferase activity, transferring groups other than amino-acyl groups"/>
    <property type="evidence" value="ECO:0007669"/>
    <property type="project" value="InterPro"/>
</dbReference>
<dbReference type="InterPro" id="IPR016181">
    <property type="entry name" value="Acyl_CoA_acyltransferase"/>
</dbReference>
<evidence type="ECO:0000313" key="3">
    <source>
        <dbReference type="Proteomes" id="UP000675664"/>
    </source>
</evidence>
<comment type="caution">
    <text evidence="2">The sequence shown here is derived from an EMBL/GenBank/DDBJ whole genome shotgun (WGS) entry which is preliminary data.</text>
</comment>
<reference evidence="2" key="2">
    <citation type="submission" date="2021-04" db="EMBL/GenBank/DDBJ databases">
        <authorList>
            <person name="Liu J."/>
        </authorList>
    </citation>
    <scope>NUCLEOTIDE SEQUENCE</scope>
    <source>
        <strain evidence="2">BAD-6</strain>
    </source>
</reference>
<keyword evidence="3" id="KW-1185">Reference proteome</keyword>
<dbReference type="SUPFAM" id="SSF55729">
    <property type="entry name" value="Acyl-CoA N-acyltransferases (Nat)"/>
    <property type="match status" value="1"/>
</dbReference>
<accession>A0A8J7W3N5</accession>
<dbReference type="FunFam" id="3.40.630.30:FF:000165">
    <property type="entry name" value="IAA acetyltransferase"/>
    <property type="match status" value="1"/>
</dbReference>
<dbReference type="CDD" id="cd04301">
    <property type="entry name" value="NAT_SF"/>
    <property type="match status" value="1"/>
</dbReference>
<protein>
    <submittedName>
        <fullName evidence="2">GNAT family N-acetyltransferase</fullName>
    </submittedName>
</protein>
<dbReference type="RefSeq" id="WP_227020410.1">
    <property type="nucleotide sequence ID" value="NZ_JAGSND010000024.1"/>
</dbReference>
<evidence type="ECO:0000313" key="2">
    <source>
        <dbReference type="EMBL" id="MBR0600297.1"/>
    </source>
</evidence>
<dbReference type="Proteomes" id="UP000675664">
    <property type="component" value="Unassembled WGS sequence"/>
</dbReference>
<dbReference type="AlphaFoldDB" id="A0A8J7W3N5"/>
<dbReference type="Pfam" id="PF13508">
    <property type="entry name" value="Acetyltransf_7"/>
    <property type="match status" value="1"/>
</dbReference>
<evidence type="ECO:0000259" key="1">
    <source>
        <dbReference type="PROSITE" id="PS51186"/>
    </source>
</evidence>
<reference evidence="2" key="1">
    <citation type="submission" date="2021-04" db="EMBL/GenBank/DDBJ databases">
        <title>Sinoanaerobacter chloroacetimidivorans sp. nov., an obligate anaerobic bacterium isolated from anaerobic sludge.</title>
        <authorList>
            <person name="Bao Y."/>
        </authorList>
    </citation>
    <scope>NUCLEOTIDE SEQUENCE</scope>
    <source>
        <strain evidence="2">BAD-6</strain>
    </source>
</reference>
<dbReference type="InterPro" id="IPR000182">
    <property type="entry name" value="GNAT_dom"/>
</dbReference>
<sequence>MNIRKITGDKKEYIDLLLLADEQESMIDKYLERGEMFALDDSGVKAECVITKEADGIYELKNIAVMPDCQRKGYGKSLIEFLFSHYTDCNTMFVGTGDCPYALIFYQKCGFTESHRIKNFFTDNYDHPMFEDGKQLVDMVYLKREQNHAEKNPSIDI</sequence>
<dbReference type="EMBL" id="JAGSND010000024">
    <property type="protein sequence ID" value="MBR0600297.1"/>
    <property type="molecule type" value="Genomic_DNA"/>
</dbReference>
<proteinExistence type="predicted"/>
<name>A0A8J7W3N5_9FIRM</name>
<feature type="domain" description="N-acetyltransferase" evidence="1">
    <location>
        <begin position="1"/>
        <end position="137"/>
    </location>
</feature>
<gene>
    <name evidence="2" type="ORF">KCX82_20710</name>
</gene>
<dbReference type="Gene3D" id="3.40.630.30">
    <property type="match status" value="1"/>
</dbReference>
<organism evidence="2 3">
    <name type="scientific">Sinanaerobacter chloroacetimidivorans</name>
    <dbReference type="NCBI Taxonomy" id="2818044"/>
    <lineage>
        <taxon>Bacteria</taxon>
        <taxon>Bacillati</taxon>
        <taxon>Bacillota</taxon>
        <taxon>Clostridia</taxon>
        <taxon>Peptostreptococcales</taxon>
        <taxon>Anaerovoracaceae</taxon>
        <taxon>Sinanaerobacter</taxon>
    </lineage>
</organism>
<dbReference type="PROSITE" id="PS51186">
    <property type="entry name" value="GNAT"/>
    <property type="match status" value="1"/>
</dbReference>